<sequence>MVEQNRQPGESEESYVEQEPVGRSARMTWGLRAFGLIVALVVWIAMSFAEGLSSDARWVVTIATLMAIW</sequence>
<keyword evidence="4" id="KW-1185">Reference proteome</keyword>
<reference evidence="3 4" key="1">
    <citation type="submission" date="2023-04" db="EMBL/GenBank/DDBJ databases">
        <title>Halomonas strains isolated from rhizosphere soil.</title>
        <authorList>
            <person name="Xu L."/>
            <person name="Sun J.-Q."/>
        </authorList>
    </citation>
    <scope>NUCLEOTIDE SEQUENCE [LARGE SCALE GENOMIC DNA]</scope>
    <source>
        <strain evidence="3 4">LR5S20</strain>
    </source>
</reference>
<protein>
    <submittedName>
        <fullName evidence="3">Uncharacterized protein</fullName>
    </submittedName>
</protein>
<dbReference type="EMBL" id="JASCQP010000034">
    <property type="protein sequence ID" value="MDI5892553.1"/>
    <property type="molecule type" value="Genomic_DNA"/>
</dbReference>
<evidence type="ECO:0000256" key="1">
    <source>
        <dbReference type="SAM" id="MobiDB-lite"/>
    </source>
</evidence>
<keyword evidence="2" id="KW-1133">Transmembrane helix</keyword>
<name>A0ABT6V2V4_9GAMM</name>
<accession>A0ABT6V2V4</accession>
<dbReference type="RefSeq" id="WP_282736471.1">
    <property type="nucleotide sequence ID" value="NZ_JASCQP010000034.1"/>
</dbReference>
<proteinExistence type="predicted"/>
<evidence type="ECO:0000313" key="4">
    <source>
        <dbReference type="Proteomes" id="UP001225957"/>
    </source>
</evidence>
<keyword evidence="2" id="KW-0812">Transmembrane</keyword>
<feature type="transmembrane region" description="Helical" evidence="2">
    <location>
        <begin position="29"/>
        <end position="49"/>
    </location>
</feature>
<organism evidence="3 4">
    <name type="scientific">Halomonas rhizosphaerae</name>
    <dbReference type="NCBI Taxonomy" id="3043296"/>
    <lineage>
        <taxon>Bacteria</taxon>
        <taxon>Pseudomonadati</taxon>
        <taxon>Pseudomonadota</taxon>
        <taxon>Gammaproteobacteria</taxon>
        <taxon>Oceanospirillales</taxon>
        <taxon>Halomonadaceae</taxon>
        <taxon>Halomonas</taxon>
    </lineage>
</organism>
<keyword evidence="2" id="KW-0472">Membrane</keyword>
<gene>
    <name evidence="3" type="ORF">QLQ83_15775</name>
</gene>
<evidence type="ECO:0000313" key="3">
    <source>
        <dbReference type="EMBL" id="MDI5892553.1"/>
    </source>
</evidence>
<dbReference type="Proteomes" id="UP001225957">
    <property type="component" value="Unassembled WGS sequence"/>
</dbReference>
<feature type="region of interest" description="Disordered" evidence="1">
    <location>
        <begin position="1"/>
        <end position="21"/>
    </location>
</feature>
<comment type="caution">
    <text evidence="3">The sequence shown here is derived from an EMBL/GenBank/DDBJ whole genome shotgun (WGS) entry which is preliminary data.</text>
</comment>
<evidence type="ECO:0000256" key="2">
    <source>
        <dbReference type="SAM" id="Phobius"/>
    </source>
</evidence>